<dbReference type="SUPFAM" id="SSF116734">
    <property type="entry name" value="DNA methylase specificity domain"/>
    <property type="match status" value="2"/>
</dbReference>
<comment type="similarity">
    <text evidence="1">Belongs to the type-I restriction system S methylase family.</text>
</comment>
<dbReference type="GO" id="GO:0003677">
    <property type="term" value="F:DNA binding"/>
    <property type="evidence" value="ECO:0007669"/>
    <property type="project" value="UniProtKB-KW"/>
</dbReference>
<dbReference type="GO" id="GO:0009307">
    <property type="term" value="P:DNA restriction-modification system"/>
    <property type="evidence" value="ECO:0007669"/>
    <property type="project" value="UniProtKB-KW"/>
</dbReference>
<dbReference type="Gene3D" id="1.10.287.1120">
    <property type="entry name" value="Bipartite methylase S protein"/>
    <property type="match status" value="1"/>
</dbReference>
<name>E3ZM45_LISSE</name>
<evidence type="ECO:0000313" key="5">
    <source>
        <dbReference type="EMBL" id="EFS01303.1"/>
    </source>
</evidence>
<accession>E3ZM45</accession>
<dbReference type="Proteomes" id="UP000004302">
    <property type="component" value="Chromosome"/>
</dbReference>
<dbReference type="InterPro" id="IPR052021">
    <property type="entry name" value="Type-I_RS_S_subunit"/>
</dbReference>
<comment type="caution">
    <text evidence="5">The sequence shown here is derived from an EMBL/GenBank/DDBJ whole genome shotgun (WGS) entry which is preliminary data.</text>
</comment>
<keyword evidence="3" id="KW-0238">DNA-binding</keyword>
<gene>
    <name evidence="5" type="ORF">NT03LS_0489</name>
</gene>
<feature type="domain" description="Type I restriction modification DNA specificity" evidence="4">
    <location>
        <begin position="13"/>
        <end position="171"/>
    </location>
</feature>
<organism evidence="5">
    <name type="scientific">Listeria seeligeri FSL N1-067</name>
    <dbReference type="NCBI Taxonomy" id="702453"/>
    <lineage>
        <taxon>Bacteria</taxon>
        <taxon>Bacillati</taxon>
        <taxon>Bacillota</taxon>
        <taxon>Bacilli</taxon>
        <taxon>Bacillales</taxon>
        <taxon>Listeriaceae</taxon>
        <taxon>Listeria</taxon>
    </lineage>
</organism>
<proteinExistence type="inferred from homology"/>
<dbReference type="OrthoDB" id="9795776at2"/>
<dbReference type="PATRIC" id="fig|702453.3.peg.382"/>
<reference evidence="5" key="1">
    <citation type="journal article" date="2010" name="Microbiol. Resour. Announc.">
        <title>Comparative genomics of the bacterial genus Listeria: Genome evolution is characterized by limited gene acquisition and limited gene loss.</title>
        <authorList>
            <person name="den Bakker H.C."/>
            <person name="Cummings C.A."/>
            <person name="Ferreira V."/>
            <person name="Vatta P."/>
            <person name="Orsi R.H."/>
            <person name="Degoricija L."/>
            <person name="Barker M."/>
            <person name="Petrauskene O."/>
            <person name="Furtado M.R."/>
            <person name="Wiedmann M."/>
        </authorList>
    </citation>
    <scope>NUCLEOTIDE SEQUENCE [LARGE SCALE GENOMIC DNA]</scope>
    <source>
        <strain evidence="5">FSL N1-067</strain>
    </source>
</reference>
<evidence type="ECO:0000256" key="3">
    <source>
        <dbReference type="ARBA" id="ARBA00023125"/>
    </source>
</evidence>
<dbReference type="RefSeq" id="WP_003745475.1">
    <property type="nucleotide sequence ID" value="NZ_CM001051.1"/>
</dbReference>
<dbReference type="InterPro" id="IPR044946">
    <property type="entry name" value="Restrct_endonuc_typeI_TRD_sf"/>
</dbReference>
<sequence>MDENCWYDKCMPDFEVSKLKYVSDIITGNTPSKLNESFYENGIIDWVKPNNITDDYRLLKSKDKLSIKGVRKARVVPRNSTLVCAIGTIGKLALSEEEVTTNQQINSVIFTKINKKYGFYILVCMENEFKKYSNKVVVSILNKTSMENLKIISPSPIRQERICLFLDSKLSEIDFLISSKEKQIKLLEEQRQAMITEAVTKGLNSSVRMKDSGVEWIGEIPKHWEIAKIKYTTYVKGRIGWQGLRSDEFIDDGPYLVTGTNFKNGIVDWQDCYHISEDRYNEAVPIQLKEDDLLITKDGTIGKLALVKEMPGKTILNSGIFVTRPLANKYINNYLYWNLNSASFSQYIRTMETGSTIKHLYQETFVNYSYALPSLEEQESISCYLNNKNQKLGNVIQNITIQISKLKEYRHSLIHEAVTGKIAIEEMESYLKEVDKDDN</sequence>
<feature type="domain" description="Type I restriction modification DNA specificity" evidence="4">
    <location>
        <begin position="246"/>
        <end position="387"/>
    </location>
</feature>
<dbReference type="PANTHER" id="PTHR30408:SF12">
    <property type="entry name" value="TYPE I RESTRICTION ENZYME MJAVIII SPECIFICITY SUBUNIT"/>
    <property type="match status" value="1"/>
</dbReference>
<protein>
    <submittedName>
        <fullName evidence="5">Putative type-1 restriction enzyme MjaXIP specificity protein</fullName>
    </submittedName>
</protein>
<dbReference type="PANTHER" id="PTHR30408">
    <property type="entry name" value="TYPE-1 RESTRICTION ENZYME ECOKI SPECIFICITY PROTEIN"/>
    <property type="match status" value="1"/>
</dbReference>
<keyword evidence="2" id="KW-0680">Restriction system</keyword>
<dbReference type="Pfam" id="PF01420">
    <property type="entry name" value="Methylase_S"/>
    <property type="match status" value="2"/>
</dbReference>
<dbReference type="EMBL" id="ADXJ01000198">
    <property type="protein sequence ID" value="EFS01303.1"/>
    <property type="molecule type" value="Genomic_DNA"/>
</dbReference>
<evidence type="ECO:0000256" key="1">
    <source>
        <dbReference type="ARBA" id="ARBA00010923"/>
    </source>
</evidence>
<evidence type="ECO:0000259" key="4">
    <source>
        <dbReference type="Pfam" id="PF01420"/>
    </source>
</evidence>
<dbReference type="CDD" id="cd17290">
    <property type="entry name" value="RMtype1_S_AleSS8ORF2795P_TRD1-CR1_like"/>
    <property type="match status" value="1"/>
</dbReference>
<dbReference type="AlphaFoldDB" id="E3ZM45"/>
<dbReference type="InterPro" id="IPR000055">
    <property type="entry name" value="Restrct_endonuc_typeI_TRD"/>
</dbReference>
<dbReference type="Gene3D" id="3.90.220.20">
    <property type="entry name" value="DNA methylase specificity domains"/>
    <property type="match status" value="2"/>
</dbReference>
<evidence type="ECO:0000256" key="2">
    <source>
        <dbReference type="ARBA" id="ARBA00022747"/>
    </source>
</evidence>
<dbReference type="HOGENOM" id="CLU_021095_1_2_9"/>